<keyword evidence="1" id="KW-0472">Membrane</keyword>
<dbReference type="KEGG" id="nga:Ngar_c05390"/>
<name>K0IHW0_NITGG</name>
<protein>
    <submittedName>
        <fullName evidence="2">Uncharacterized protein</fullName>
    </submittedName>
</protein>
<dbReference type="STRING" id="1237085.Ngar_c05390"/>
<dbReference type="GeneID" id="13796713"/>
<keyword evidence="3" id="KW-1185">Reference proteome</keyword>
<keyword evidence="1" id="KW-1133">Transmembrane helix</keyword>
<organism evidence="2 3">
    <name type="scientific">Nitrososphaera gargensis (strain Ga9.2)</name>
    <dbReference type="NCBI Taxonomy" id="1237085"/>
    <lineage>
        <taxon>Archaea</taxon>
        <taxon>Nitrososphaerota</taxon>
        <taxon>Nitrososphaeria</taxon>
        <taxon>Nitrososphaerales</taxon>
        <taxon>Nitrososphaeraceae</taxon>
        <taxon>Nitrososphaera</taxon>
    </lineage>
</organism>
<dbReference type="EMBL" id="CP002408">
    <property type="protein sequence ID" value="AFU57482.1"/>
    <property type="molecule type" value="Genomic_DNA"/>
</dbReference>
<dbReference type="AlphaFoldDB" id="K0IHW0"/>
<dbReference type="BioCyc" id="CNIT1237085:G1324-537-MONOMER"/>
<keyword evidence="1" id="KW-0812">Transmembrane</keyword>
<evidence type="ECO:0000313" key="2">
    <source>
        <dbReference type="EMBL" id="AFU57482.1"/>
    </source>
</evidence>
<gene>
    <name evidence="2" type="ordered locus">Ngar_c05390</name>
</gene>
<feature type="transmembrane region" description="Helical" evidence="1">
    <location>
        <begin position="6"/>
        <end position="28"/>
    </location>
</feature>
<accession>K0IHW0</accession>
<dbReference type="HOGENOM" id="CLU_1551870_0_0_2"/>
<reference evidence="2 3" key="1">
    <citation type="journal article" date="2012" name="Environ. Microbiol.">
        <title>The genome of the ammonia-oxidizing Candidatus Nitrososphaera gargensis: insights into metabolic versatility and environmental adaptations.</title>
        <authorList>
            <person name="Spang A."/>
            <person name="Poehlein A."/>
            <person name="Offre P."/>
            <person name="Zumbragel S."/>
            <person name="Haider S."/>
            <person name="Rychlik N."/>
            <person name="Nowka B."/>
            <person name="Schmeisser C."/>
            <person name="Lebedeva E.V."/>
            <person name="Rattei T."/>
            <person name="Bohm C."/>
            <person name="Schmid M."/>
            <person name="Galushko A."/>
            <person name="Hatzenpichler R."/>
            <person name="Weinmaier T."/>
            <person name="Daniel R."/>
            <person name="Schleper C."/>
            <person name="Spieck E."/>
            <person name="Streit W."/>
            <person name="Wagner M."/>
        </authorList>
    </citation>
    <scope>NUCLEOTIDE SEQUENCE [LARGE SCALE GENOMIC DNA]</scope>
    <source>
        <strain evidence="3">Ga9.2</strain>
    </source>
</reference>
<sequence length="172" mass="18863">MMSDSLAVSVAAGLAIGIGFVLLLILVFGKTSSSIPTVPALMEVQVIDMMKADIKNRVGDNVTVYLYLRDSHDPANVNRPLPLIYYDQEKNLLYFINGTSYTISSSCTPSLACFNIQNMDIAKSVAGRLVYFLDGSYSGEGKSAPAYYFIDAMNGEVVWSYIGEDIYPDLKK</sequence>
<dbReference type="RefSeq" id="WP_015018028.1">
    <property type="nucleotide sequence ID" value="NC_018719.1"/>
</dbReference>
<dbReference type="Proteomes" id="UP000008037">
    <property type="component" value="Chromosome"/>
</dbReference>
<evidence type="ECO:0000256" key="1">
    <source>
        <dbReference type="SAM" id="Phobius"/>
    </source>
</evidence>
<evidence type="ECO:0000313" key="3">
    <source>
        <dbReference type="Proteomes" id="UP000008037"/>
    </source>
</evidence>
<dbReference type="InParanoid" id="K0IHW0"/>
<proteinExistence type="predicted"/>